<name>N6UL23_DENPD</name>
<feature type="non-terminal residue" evidence="2">
    <location>
        <position position="1"/>
    </location>
</feature>
<protein>
    <submittedName>
        <fullName evidence="2">Uncharacterized protein</fullName>
    </submittedName>
</protein>
<feature type="region of interest" description="Disordered" evidence="1">
    <location>
        <begin position="1"/>
        <end position="26"/>
    </location>
</feature>
<dbReference type="AlphaFoldDB" id="N6UL23"/>
<evidence type="ECO:0000256" key="1">
    <source>
        <dbReference type="SAM" id="MobiDB-lite"/>
    </source>
</evidence>
<gene>
    <name evidence="2" type="ORF">YQE_04164</name>
</gene>
<evidence type="ECO:0000313" key="2">
    <source>
        <dbReference type="EMBL" id="ENN79392.1"/>
    </source>
</evidence>
<feature type="compositionally biased region" description="Low complexity" evidence="1">
    <location>
        <begin position="1"/>
        <end position="17"/>
    </location>
</feature>
<dbReference type="HOGENOM" id="CLU_3418603_0_0_1"/>
<organism evidence="2">
    <name type="scientific">Dendroctonus ponderosae</name>
    <name type="common">Mountain pine beetle</name>
    <dbReference type="NCBI Taxonomy" id="77166"/>
    <lineage>
        <taxon>Eukaryota</taxon>
        <taxon>Metazoa</taxon>
        <taxon>Ecdysozoa</taxon>
        <taxon>Arthropoda</taxon>
        <taxon>Hexapoda</taxon>
        <taxon>Insecta</taxon>
        <taxon>Pterygota</taxon>
        <taxon>Neoptera</taxon>
        <taxon>Endopterygota</taxon>
        <taxon>Coleoptera</taxon>
        <taxon>Polyphaga</taxon>
        <taxon>Cucujiformia</taxon>
        <taxon>Curculionidae</taxon>
        <taxon>Scolytinae</taxon>
        <taxon>Dendroctonus</taxon>
    </lineage>
</organism>
<reference evidence="2" key="1">
    <citation type="journal article" date="2013" name="Genome Biol.">
        <title>Draft genome of the mountain pine beetle, Dendroctonus ponderosae Hopkins, a major forest pest.</title>
        <authorList>
            <person name="Keeling C.I."/>
            <person name="Yuen M.M."/>
            <person name="Liao N.Y."/>
            <person name="Docking T.R."/>
            <person name="Chan S.K."/>
            <person name="Taylor G.A."/>
            <person name="Palmquist D.L."/>
            <person name="Jackman S.D."/>
            <person name="Nguyen A."/>
            <person name="Li M."/>
            <person name="Henderson H."/>
            <person name="Janes J.K."/>
            <person name="Zhao Y."/>
            <person name="Pandoh P."/>
            <person name="Moore R."/>
            <person name="Sperling F.A."/>
            <person name="Huber D.P."/>
            <person name="Birol I."/>
            <person name="Jones S.J."/>
            <person name="Bohlmann J."/>
        </authorList>
    </citation>
    <scope>NUCLEOTIDE SEQUENCE</scope>
</reference>
<proteinExistence type="predicted"/>
<sequence>MQKSKSSSSVMQQGSMVAKKIFRSRS</sequence>
<dbReference type="EMBL" id="KB740715">
    <property type="protein sequence ID" value="ENN79392.1"/>
    <property type="molecule type" value="Genomic_DNA"/>
</dbReference>
<accession>N6UL23</accession>
<feature type="non-terminal residue" evidence="2">
    <location>
        <position position="26"/>
    </location>
</feature>